<protein>
    <submittedName>
        <fullName evidence="2">SIS domain-containing protein</fullName>
    </submittedName>
</protein>
<dbReference type="Pfam" id="PF01380">
    <property type="entry name" value="SIS"/>
    <property type="match status" value="1"/>
</dbReference>
<dbReference type="InterPro" id="IPR001347">
    <property type="entry name" value="SIS_dom"/>
</dbReference>
<sequence length="208" mass="21435">MVSNSAHALDIARELIQLEADAVRSVSKQLDTSFLESVDLALASTGKIFTVGSGTSGMIARRLAHLLSVCGSSSVFLHPMDALHGSSGALEAGDLLIAISKGGESAEINQLLTLARSRGVKIVALTAKPESAIAALADVTVKLTTSEGADPGGVIAMGSTLVTAVWGDALAYVLMHYNGYSWNEVLEAHPAGAVGQITAEPDNVRNLV</sequence>
<dbReference type="PANTHER" id="PTHR42745:SF1">
    <property type="entry name" value="ARABINOSE 5-PHOSPHATE ISOMERASE KDSD"/>
    <property type="match status" value="1"/>
</dbReference>
<proteinExistence type="predicted"/>
<dbReference type="EMBL" id="JAROKN010000010">
    <property type="protein sequence ID" value="MDF9277428.1"/>
    <property type="molecule type" value="Genomic_DNA"/>
</dbReference>
<comment type="caution">
    <text evidence="2">The sequence shown here is derived from an EMBL/GenBank/DDBJ whole genome shotgun (WGS) entry which is preliminary data.</text>
</comment>
<dbReference type="InterPro" id="IPR046348">
    <property type="entry name" value="SIS_dom_sf"/>
</dbReference>
<keyword evidence="3" id="KW-1185">Reference proteome</keyword>
<dbReference type="RefSeq" id="WP_277357979.1">
    <property type="nucleotide sequence ID" value="NZ_JAROKN010000010.1"/>
</dbReference>
<feature type="domain" description="SIS" evidence="1">
    <location>
        <begin position="38"/>
        <end position="180"/>
    </location>
</feature>
<reference evidence="2 3" key="1">
    <citation type="journal article" date="2023" name="Int. J. Syst. Evol. Microbiol.">
        <title>Arthrobacter vasquezii sp. nov., isolated from a soil sample from Union Glacier, Antarctica.</title>
        <authorList>
            <person name="Valenzuela-Ibaceta F."/>
            <person name="Carrasco V."/>
            <person name="Lagos-Moraga S."/>
            <person name="Dietz-Vargas C."/>
            <person name="Navarro C.A."/>
            <person name="Perez-Donoso J.M."/>
        </authorList>
    </citation>
    <scope>NUCLEOTIDE SEQUENCE [LARGE SCALE GENOMIC DNA]</scope>
    <source>
        <strain evidence="2 3">EH-1B-1</strain>
    </source>
</reference>
<dbReference type="Proteomes" id="UP001220456">
    <property type="component" value="Unassembled WGS sequence"/>
</dbReference>
<dbReference type="Gene3D" id="3.40.50.10490">
    <property type="entry name" value="Glucose-6-phosphate isomerase like protein, domain 1"/>
    <property type="match status" value="1"/>
</dbReference>
<evidence type="ECO:0000313" key="3">
    <source>
        <dbReference type="Proteomes" id="UP001220456"/>
    </source>
</evidence>
<dbReference type="PROSITE" id="PS51464">
    <property type="entry name" value="SIS"/>
    <property type="match status" value="1"/>
</dbReference>
<dbReference type="CDD" id="cd05014">
    <property type="entry name" value="SIS_Kpsf"/>
    <property type="match status" value="1"/>
</dbReference>
<dbReference type="InterPro" id="IPR050986">
    <property type="entry name" value="GutQ/KpsF_isomerases"/>
</dbReference>
<organism evidence="2 3">
    <name type="scientific">Arthrobacter vasquezii</name>
    <dbReference type="NCBI Taxonomy" id="2977629"/>
    <lineage>
        <taxon>Bacteria</taxon>
        <taxon>Bacillati</taxon>
        <taxon>Actinomycetota</taxon>
        <taxon>Actinomycetes</taxon>
        <taxon>Micrococcales</taxon>
        <taxon>Micrococcaceae</taxon>
        <taxon>Arthrobacter</taxon>
    </lineage>
</organism>
<name>A0ABT6CTP3_9MICC</name>
<dbReference type="PANTHER" id="PTHR42745">
    <property type="match status" value="1"/>
</dbReference>
<dbReference type="SUPFAM" id="SSF53697">
    <property type="entry name" value="SIS domain"/>
    <property type="match status" value="1"/>
</dbReference>
<evidence type="ECO:0000259" key="1">
    <source>
        <dbReference type="PROSITE" id="PS51464"/>
    </source>
</evidence>
<dbReference type="InterPro" id="IPR035474">
    <property type="entry name" value="SIS_Kpsf"/>
</dbReference>
<evidence type="ECO:0000313" key="2">
    <source>
        <dbReference type="EMBL" id="MDF9277428.1"/>
    </source>
</evidence>
<accession>A0ABT6CTP3</accession>
<gene>
    <name evidence="2" type="ORF">P4U43_06430</name>
</gene>